<dbReference type="RefSeq" id="WP_023361861.1">
    <property type="nucleotide sequence ID" value="NC_022657.1"/>
</dbReference>
<gene>
    <name evidence="2" type="ORF">AFR_17075</name>
</gene>
<dbReference type="InterPro" id="IPR024072">
    <property type="entry name" value="DHFR-like_dom_sf"/>
</dbReference>
<dbReference type="AlphaFoldDB" id="U5VXJ6"/>
<dbReference type="eggNOG" id="COG0262">
    <property type="taxonomic scope" value="Bacteria"/>
</dbReference>
<dbReference type="GO" id="GO:0008703">
    <property type="term" value="F:5-amino-6-(5-phosphoribosylamino)uracil reductase activity"/>
    <property type="evidence" value="ECO:0007669"/>
    <property type="project" value="InterPro"/>
</dbReference>
<dbReference type="Gene3D" id="3.40.430.10">
    <property type="entry name" value="Dihydrofolate Reductase, subunit A"/>
    <property type="match status" value="1"/>
</dbReference>
<dbReference type="Proteomes" id="UP000017746">
    <property type="component" value="Chromosome"/>
</dbReference>
<dbReference type="PANTHER" id="PTHR38011">
    <property type="entry name" value="DIHYDROFOLATE REDUCTASE FAMILY PROTEIN (AFU_ORTHOLOGUE AFUA_8G06820)"/>
    <property type="match status" value="1"/>
</dbReference>
<dbReference type="SUPFAM" id="SSF53597">
    <property type="entry name" value="Dihydrofolate reductase-like"/>
    <property type="match status" value="1"/>
</dbReference>
<sequence length="203" mass="21597">MKLTLMQFVSLDGVSQGPGAPDEDTSGGFERGGWFVPFVDDAFLRLATAWTNEADAFLFGRHTYVNFARDWPKNTDPDDAVATQLNGRPKFVASQTLTAADWEPTTILSGDVAARVAEVKQQPGRELQIHGSARLGAAMLAAGLVDELRLVVAPVVVGQGRRLFPAGSEPAGLRLTSHDTTPGGLAIQVYEPAGPARFGTYGS</sequence>
<feature type="domain" description="Bacterial bifunctional deaminase-reductase C-terminal" evidence="1">
    <location>
        <begin position="2"/>
        <end position="185"/>
    </location>
</feature>
<dbReference type="PATRIC" id="fig|1246995.3.peg.3464"/>
<keyword evidence="3" id="KW-1185">Reference proteome</keyword>
<evidence type="ECO:0000259" key="1">
    <source>
        <dbReference type="Pfam" id="PF01872"/>
    </source>
</evidence>
<dbReference type="GO" id="GO:0009231">
    <property type="term" value="P:riboflavin biosynthetic process"/>
    <property type="evidence" value="ECO:0007669"/>
    <property type="project" value="InterPro"/>
</dbReference>
<dbReference type="EMBL" id="CP006272">
    <property type="protein sequence ID" value="AGZ41693.1"/>
    <property type="molecule type" value="Genomic_DNA"/>
</dbReference>
<dbReference type="OrthoDB" id="3471694at2"/>
<proteinExistence type="predicted"/>
<accession>U5VXJ6</accession>
<dbReference type="InterPro" id="IPR050765">
    <property type="entry name" value="Riboflavin_Biosynth_HTPR"/>
</dbReference>
<evidence type="ECO:0000313" key="2">
    <source>
        <dbReference type="EMBL" id="AGZ41693.1"/>
    </source>
</evidence>
<reference evidence="2 3" key="1">
    <citation type="journal article" date="2014" name="J. Biotechnol.">
        <title>Complete genome sequence of the actinobacterium Actinoplanes friuliensis HAG 010964, producer of the lipopeptide antibiotic friulimycin.</title>
        <authorList>
            <person name="Ruckert C."/>
            <person name="Szczepanowski R."/>
            <person name="Albersmeier A."/>
            <person name="Goesmann A."/>
            <person name="Fischer N."/>
            <person name="Steinkamper A."/>
            <person name="Puhler A."/>
            <person name="Biener R."/>
            <person name="Schwartz D."/>
            <person name="Kalinowski J."/>
        </authorList>
    </citation>
    <scope>NUCLEOTIDE SEQUENCE [LARGE SCALE GENOMIC DNA]</scope>
    <source>
        <strain evidence="2 3">DSM 7358</strain>
    </source>
</reference>
<dbReference type="HOGENOM" id="CLU_043966_1_0_11"/>
<name>U5VXJ6_9ACTN</name>
<dbReference type="KEGG" id="afs:AFR_17075"/>
<dbReference type="STRING" id="1246995.AFR_17075"/>
<organism evidence="2 3">
    <name type="scientific">Actinoplanes friuliensis DSM 7358</name>
    <dbReference type="NCBI Taxonomy" id="1246995"/>
    <lineage>
        <taxon>Bacteria</taxon>
        <taxon>Bacillati</taxon>
        <taxon>Actinomycetota</taxon>
        <taxon>Actinomycetes</taxon>
        <taxon>Micromonosporales</taxon>
        <taxon>Micromonosporaceae</taxon>
        <taxon>Actinoplanes</taxon>
    </lineage>
</organism>
<protein>
    <submittedName>
        <fullName evidence="2">Bifunctional deaminase-reductase domain-containing protein</fullName>
    </submittedName>
</protein>
<evidence type="ECO:0000313" key="3">
    <source>
        <dbReference type="Proteomes" id="UP000017746"/>
    </source>
</evidence>
<dbReference type="InterPro" id="IPR002734">
    <property type="entry name" value="RibDG_C"/>
</dbReference>
<dbReference type="PANTHER" id="PTHR38011:SF2">
    <property type="entry name" value="BIFUNCTIONAL DEAMINASE-REDUCTASE DOMAIN PROTEIN"/>
    <property type="match status" value="1"/>
</dbReference>
<dbReference type="Pfam" id="PF01872">
    <property type="entry name" value="RibD_C"/>
    <property type="match status" value="1"/>
</dbReference>